<dbReference type="Pfam" id="PF00550">
    <property type="entry name" value="PP-binding"/>
    <property type="match status" value="1"/>
</dbReference>
<evidence type="ECO:0000313" key="3">
    <source>
        <dbReference type="Proteomes" id="UP000179102"/>
    </source>
</evidence>
<reference evidence="2 3" key="1">
    <citation type="journal article" date="2016" name="Nat. Commun.">
        <title>Thousands of microbial genomes shed light on interconnected biogeochemical processes in an aquifer system.</title>
        <authorList>
            <person name="Anantharaman K."/>
            <person name="Brown C.T."/>
            <person name="Hug L.A."/>
            <person name="Sharon I."/>
            <person name="Castelle C.J."/>
            <person name="Probst A.J."/>
            <person name="Thomas B.C."/>
            <person name="Singh A."/>
            <person name="Wilkins M.J."/>
            <person name="Karaoz U."/>
            <person name="Brodie E.L."/>
            <person name="Williams K.H."/>
            <person name="Hubbard S.S."/>
            <person name="Banfield J.F."/>
        </authorList>
    </citation>
    <scope>NUCLEOTIDE SEQUENCE [LARGE SCALE GENOMIC DNA]</scope>
</reference>
<dbReference type="Proteomes" id="UP000179102">
    <property type="component" value="Unassembled WGS sequence"/>
</dbReference>
<comment type="caution">
    <text evidence="2">The sequence shown here is derived from an EMBL/GenBank/DDBJ whole genome shotgun (WGS) entry which is preliminary data.</text>
</comment>
<evidence type="ECO:0000313" key="2">
    <source>
        <dbReference type="EMBL" id="OGD87228.1"/>
    </source>
</evidence>
<proteinExistence type="predicted"/>
<sequence>MVDYLEELKKLIVKQFGLEEDTVEEDSFLETDLNMTEFDLEDLIAQIEDKYEIEIPPNDYLKFKQVADIANYLYEHVTTV</sequence>
<dbReference type="InterPro" id="IPR036736">
    <property type="entry name" value="ACP-like_sf"/>
</dbReference>
<evidence type="ECO:0000259" key="1">
    <source>
        <dbReference type="PROSITE" id="PS50075"/>
    </source>
</evidence>
<dbReference type="EMBL" id="MFAZ01000018">
    <property type="protein sequence ID" value="OGD87228.1"/>
    <property type="molecule type" value="Genomic_DNA"/>
</dbReference>
<dbReference type="Gene3D" id="1.10.1200.10">
    <property type="entry name" value="ACP-like"/>
    <property type="match status" value="1"/>
</dbReference>
<dbReference type="InterPro" id="IPR009081">
    <property type="entry name" value="PP-bd_ACP"/>
</dbReference>
<dbReference type="STRING" id="1797711.A2870_03715"/>
<feature type="domain" description="Carrier" evidence="1">
    <location>
        <begin position="2"/>
        <end position="77"/>
    </location>
</feature>
<dbReference type="PROSITE" id="PS50075">
    <property type="entry name" value="CARRIER"/>
    <property type="match status" value="1"/>
</dbReference>
<gene>
    <name evidence="2" type="ORF">A2870_03715</name>
</gene>
<dbReference type="SUPFAM" id="SSF47336">
    <property type="entry name" value="ACP-like"/>
    <property type="match status" value="1"/>
</dbReference>
<name>A0A1F5G5W0_9BACT</name>
<protein>
    <recommendedName>
        <fullName evidence="1">Carrier domain-containing protein</fullName>
    </recommendedName>
</protein>
<dbReference type="AlphaFoldDB" id="A0A1F5G5W0"/>
<organism evidence="2 3">
    <name type="scientific">Candidatus Curtissbacteria bacterium RIFCSPHIGHO2_01_FULL_41_11</name>
    <dbReference type="NCBI Taxonomy" id="1797711"/>
    <lineage>
        <taxon>Bacteria</taxon>
        <taxon>Candidatus Curtissiibacteriota</taxon>
    </lineage>
</organism>
<accession>A0A1F5G5W0</accession>